<comment type="caution">
    <text evidence="11">The sequence shown here is derived from an EMBL/GenBank/DDBJ whole genome shotgun (WGS) entry which is preliminary data.</text>
</comment>
<evidence type="ECO:0000256" key="8">
    <source>
        <dbReference type="ARBA" id="ARBA00023180"/>
    </source>
</evidence>
<keyword evidence="3" id="KW-0812">Transmembrane</keyword>
<keyword evidence="7" id="KW-0675">Receptor</keyword>
<accession>A0ABN7UCN9</accession>
<keyword evidence="6" id="KW-0472">Membrane</keyword>
<evidence type="ECO:0000256" key="10">
    <source>
        <dbReference type="SAM" id="Coils"/>
    </source>
</evidence>
<keyword evidence="2" id="KW-1003">Cell membrane</keyword>
<dbReference type="Gene3D" id="3.80.10.10">
    <property type="entry name" value="Ribonuclease Inhibitor"/>
    <property type="match status" value="1"/>
</dbReference>
<evidence type="ECO:0000256" key="6">
    <source>
        <dbReference type="ARBA" id="ARBA00023136"/>
    </source>
</evidence>
<keyword evidence="10" id="KW-0175">Coiled coil</keyword>
<dbReference type="SUPFAM" id="SSF52058">
    <property type="entry name" value="L domain-like"/>
    <property type="match status" value="1"/>
</dbReference>
<reference evidence="11 12" key="1">
    <citation type="submission" date="2021-06" db="EMBL/GenBank/DDBJ databases">
        <authorList>
            <person name="Kallberg Y."/>
            <person name="Tangrot J."/>
            <person name="Rosling A."/>
        </authorList>
    </citation>
    <scope>NUCLEOTIDE SEQUENCE [LARGE SCALE GENOMIC DNA]</scope>
    <source>
        <strain evidence="11 12">120-4 pot B 10/14</strain>
    </source>
</reference>
<keyword evidence="5" id="KW-1133">Transmembrane helix</keyword>
<dbReference type="PANTHER" id="PTHR48052">
    <property type="entry name" value="UNNAMED PRODUCT"/>
    <property type="match status" value="1"/>
</dbReference>
<dbReference type="EMBL" id="CAJVQB010002145">
    <property type="protein sequence ID" value="CAG8563959.1"/>
    <property type="molecule type" value="Genomic_DNA"/>
</dbReference>
<dbReference type="Proteomes" id="UP000789901">
    <property type="component" value="Unassembled WGS sequence"/>
</dbReference>
<evidence type="ECO:0000256" key="7">
    <source>
        <dbReference type="ARBA" id="ARBA00023170"/>
    </source>
</evidence>
<keyword evidence="4" id="KW-0732">Signal</keyword>
<evidence type="ECO:0000313" key="11">
    <source>
        <dbReference type="EMBL" id="CAG8563959.1"/>
    </source>
</evidence>
<dbReference type="PANTHER" id="PTHR48052:SF8">
    <property type="entry name" value="LRR RECEPTOR-LIKE SERINE_THREONINE-PROTEIN KINASE FLS2"/>
    <property type="match status" value="1"/>
</dbReference>
<keyword evidence="8" id="KW-0325">Glycoprotein</keyword>
<sequence>MPNGNNEVVEVYDNINREITGLENFSGEELITKIQELEQEKERPERNGLVVENLELIATIESQKTELNKRKKIKSQQQTIFDYQRKELEASFESIPTLPTITYPQREEGQTQPKETKTISTQTDKDFPNRVQGHFYRIFGRKECNQIRELRIQLQKTRTELLLAQNQVRNLGEKTSGVKPLPMISKPTETEEIERGSQPAPEYLNAIYPSVQRTEITELYISGANLTGELDLGTFENLVILDCSRNRLINIKNLNPKKIKHLYLNHNNFPGNLTLFSQLVNLERLEIRDNHFSGSLEPLVNLGKLNYLNIEKTNITSGLEYLPDNNKKEVILKTLYNSRNLTTDFLQEVACHKLTDGGANSQVVKCYGISQNPTNKDYIMRDIQFKKEDTKFYQEYKKVAGEYEKVLKTSKHEYKLHPSAVYTSRLLDFKNLPKPQNSSHNLSLNIENISYQLQET</sequence>
<comment type="subcellular location">
    <subcellularLocation>
        <location evidence="1">Cell membrane</location>
    </subcellularLocation>
    <subcellularLocation>
        <location evidence="9">Endomembrane system</location>
        <topology evidence="9">Single-pass membrane protein</topology>
    </subcellularLocation>
</comment>
<evidence type="ECO:0000256" key="3">
    <source>
        <dbReference type="ARBA" id="ARBA00022692"/>
    </source>
</evidence>
<evidence type="ECO:0000256" key="2">
    <source>
        <dbReference type="ARBA" id="ARBA00022475"/>
    </source>
</evidence>
<protein>
    <submittedName>
        <fullName evidence="11">5523_t:CDS:1</fullName>
    </submittedName>
</protein>
<dbReference type="InterPro" id="IPR032675">
    <property type="entry name" value="LRR_dom_sf"/>
</dbReference>
<proteinExistence type="predicted"/>
<evidence type="ECO:0000256" key="1">
    <source>
        <dbReference type="ARBA" id="ARBA00004236"/>
    </source>
</evidence>
<gene>
    <name evidence="11" type="ORF">GMARGA_LOCUS5154</name>
</gene>
<evidence type="ECO:0000256" key="9">
    <source>
        <dbReference type="ARBA" id="ARBA00037847"/>
    </source>
</evidence>
<feature type="coiled-coil region" evidence="10">
    <location>
        <begin position="147"/>
        <end position="174"/>
    </location>
</feature>
<keyword evidence="12" id="KW-1185">Reference proteome</keyword>
<evidence type="ECO:0000313" key="12">
    <source>
        <dbReference type="Proteomes" id="UP000789901"/>
    </source>
</evidence>
<name>A0ABN7UCN9_GIGMA</name>
<evidence type="ECO:0000256" key="5">
    <source>
        <dbReference type="ARBA" id="ARBA00022989"/>
    </source>
</evidence>
<feature type="non-terminal residue" evidence="11">
    <location>
        <position position="456"/>
    </location>
</feature>
<organism evidence="11 12">
    <name type="scientific">Gigaspora margarita</name>
    <dbReference type="NCBI Taxonomy" id="4874"/>
    <lineage>
        <taxon>Eukaryota</taxon>
        <taxon>Fungi</taxon>
        <taxon>Fungi incertae sedis</taxon>
        <taxon>Mucoromycota</taxon>
        <taxon>Glomeromycotina</taxon>
        <taxon>Glomeromycetes</taxon>
        <taxon>Diversisporales</taxon>
        <taxon>Gigasporaceae</taxon>
        <taxon>Gigaspora</taxon>
    </lineage>
</organism>
<evidence type="ECO:0000256" key="4">
    <source>
        <dbReference type="ARBA" id="ARBA00022729"/>
    </source>
</evidence>